<dbReference type="Gene3D" id="3.40.50.2000">
    <property type="entry name" value="Glycogen Phosphorylase B"/>
    <property type="match status" value="2"/>
</dbReference>
<evidence type="ECO:0000313" key="4">
    <source>
        <dbReference type="Proteomes" id="UP000271125"/>
    </source>
</evidence>
<evidence type="ECO:0000313" key="3">
    <source>
        <dbReference type="EMBL" id="RKX72696.1"/>
    </source>
</evidence>
<dbReference type="PANTHER" id="PTHR43174:SF1">
    <property type="entry name" value="UDP-N-ACETYLGLUCOSAMINE 2-EPIMERASE"/>
    <property type="match status" value="1"/>
</dbReference>
<proteinExistence type="inferred from homology"/>
<dbReference type="PANTHER" id="PTHR43174">
    <property type="entry name" value="UDP-N-ACETYLGLUCOSAMINE 2-EPIMERASE"/>
    <property type="match status" value="1"/>
</dbReference>
<name>A0A660SRJ8_UNCT6</name>
<feature type="domain" description="UDP-N-acetylglucosamine 2-epimerase" evidence="2">
    <location>
        <begin position="25"/>
        <end position="348"/>
    </location>
</feature>
<dbReference type="AlphaFoldDB" id="A0A660SRJ8"/>
<reference evidence="3 4" key="1">
    <citation type="submission" date="2018-06" db="EMBL/GenBank/DDBJ databases">
        <title>Extensive metabolic versatility and redundancy in microbially diverse, dynamic hydrothermal sediments.</title>
        <authorList>
            <person name="Dombrowski N."/>
            <person name="Teske A."/>
            <person name="Baker B.J."/>
        </authorList>
    </citation>
    <scope>NUCLEOTIDE SEQUENCE [LARGE SCALE GENOMIC DNA]</scope>
    <source>
        <strain evidence="3">B10_G13</strain>
    </source>
</reference>
<dbReference type="NCBIfam" id="TIGR00236">
    <property type="entry name" value="wecB"/>
    <property type="match status" value="1"/>
</dbReference>
<dbReference type="SUPFAM" id="SSF53756">
    <property type="entry name" value="UDP-Glycosyltransferase/glycogen phosphorylase"/>
    <property type="match status" value="1"/>
</dbReference>
<comment type="caution">
    <text evidence="3">The sequence shown here is derived from an EMBL/GenBank/DDBJ whole genome shotgun (WGS) entry which is preliminary data.</text>
</comment>
<dbReference type="CDD" id="cd03786">
    <property type="entry name" value="GTB_UDP-GlcNAc_2-Epimerase"/>
    <property type="match status" value="1"/>
</dbReference>
<dbReference type="Proteomes" id="UP000271125">
    <property type="component" value="Unassembled WGS sequence"/>
</dbReference>
<evidence type="ECO:0000256" key="1">
    <source>
        <dbReference type="RuleBase" id="RU003513"/>
    </source>
</evidence>
<comment type="similarity">
    <text evidence="1">Belongs to the UDP-N-acetylglucosamine 2-epimerase family.</text>
</comment>
<protein>
    <submittedName>
        <fullName evidence="3">UDP-N-acetylglucosamine 2-epimerase (Non-hydrolyzing)</fullName>
        <ecNumber evidence="3">5.1.3.14</ecNumber>
    </submittedName>
</protein>
<dbReference type="GO" id="GO:0008761">
    <property type="term" value="F:UDP-N-acetylglucosamine 2-epimerase activity"/>
    <property type="evidence" value="ECO:0007669"/>
    <property type="project" value="UniProtKB-EC"/>
</dbReference>
<dbReference type="Pfam" id="PF02350">
    <property type="entry name" value="Epimerase_2"/>
    <property type="match status" value="1"/>
</dbReference>
<dbReference type="InterPro" id="IPR003331">
    <property type="entry name" value="UDP_GlcNAc_Epimerase_2_dom"/>
</dbReference>
<organism evidence="3 4">
    <name type="scientific">candidate division TA06 bacterium</name>
    <dbReference type="NCBI Taxonomy" id="2250710"/>
    <lineage>
        <taxon>Bacteria</taxon>
        <taxon>Bacteria division TA06</taxon>
    </lineage>
</organism>
<dbReference type="InterPro" id="IPR029767">
    <property type="entry name" value="WecB-like"/>
</dbReference>
<dbReference type="EC" id="5.1.3.14" evidence="3"/>
<keyword evidence="1 3" id="KW-0413">Isomerase</keyword>
<gene>
    <name evidence="3" type="ORF">DRP43_00025</name>
</gene>
<dbReference type="EMBL" id="QNBD01000001">
    <property type="protein sequence ID" value="RKX72696.1"/>
    <property type="molecule type" value="Genomic_DNA"/>
</dbReference>
<evidence type="ECO:0000259" key="2">
    <source>
        <dbReference type="Pfam" id="PF02350"/>
    </source>
</evidence>
<sequence length="359" mass="40824">MSKIMHIVGARPQFIKMAPLYNALENSVEQIIVHTGQHYDFEMSDVFFDELKIHEPDYNLEVGSGTHGSQTANIILHLEKVLMNENPDMVIIYGDTNSTLGASLTCGKLYYPIVHVEAGVRSGNMHMPEEINRIVTDKLSSFLFAPIKSSVENLKNEGISKGVYNTGDIMYDILKNNLTQIEHRKIFLDQLSIKENKYILATVHREINTDKESLCKIVNAFSEINEVIIFPIHPRTKKMLVKYNLLHKLIGKRNIKLIPPVGYLEMLILEKFARIIVTDSGGIQKEAYIIGVPCITLRNETEWKETVRDGWNILVGNDKEKIIDSINSFHPKGRRKNIFGDGNSALTMKGIIIEYLNEQ</sequence>
<accession>A0A660SRJ8</accession>